<dbReference type="AlphaFoldDB" id="A0A371ICY3"/>
<feature type="non-terminal residue" evidence="1">
    <location>
        <position position="1"/>
    </location>
</feature>
<protein>
    <submittedName>
        <fullName evidence="1">Uncharacterized protein</fullName>
    </submittedName>
</protein>
<comment type="caution">
    <text evidence="1">The sequence shown here is derived from an EMBL/GenBank/DDBJ whole genome shotgun (WGS) entry which is preliminary data.</text>
</comment>
<reference evidence="1" key="1">
    <citation type="submission" date="2018-05" db="EMBL/GenBank/DDBJ databases">
        <title>Draft genome of Mucuna pruriens seed.</title>
        <authorList>
            <person name="Nnadi N.E."/>
            <person name="Vos R."/>
            <person name="Hasami M.H."/>
            <person name="Devisetty U.K."/>
            <person name="Aguiy J.C."/>
        </authorList>
    </citation>
    <scope>NUCLEOTIDE SEQUENCE [LARGE SCALE GENOMIC DNA]</scope>
    <source>
        <strain evidence="1">JCA_2017</strain>
    </source>
</reference>
<name>A0A371ICY3_MUCPR</name>
<sequence length="226" mass="26622">MLFQITVRKSALQKLTKVYRDYCNKCYEGSMTISDHFEEIPCKLMMLCFDKDCKEFRSQNMEFVLAEDLFPEHLSAKERTYHWIHMFSLFTFLHEEALNTILTQKKRFQNEMKNYLTMRKKLKEICSEEIRKKIESMFIKMAAFFPDSHKAEECLHKLNQMEDDNVFKLFEELLEKQAFTTIGQTMKIIKIDIIGYALGIVVNSGHYSGGAERDRTCVAAQFNVAV</sequence>
<dbReference type="Proteomes" id="UP000257109">
    <property type="component" value="Unassembled WGS sequence"/>
</dbReference>
<evidence type="ECO:0000313" key="2">
    <source>
        <dbReference type="Proteomes" id="UP000257109"/>
    </source>
</evidence>
<keyword evidence="2" id="KW-1185">Reference proteome</keyword>
<evidence type="ECO:0000313" key="1">
    <source>
        <dbReference type="EMBL" id="RDY12883.1"/>
    </source>
</evidence>
<dbReference type="Pfam" id="PF20168">
    <property type="entry name" value="PDS5"/>
    <property type="match status" value="1"/>
</dbReference>
<proteinExistence type="predicted"/>
<accession>A0A371ICY3</accession>
<organism evidence="1 2">
    <name type="scientific">Mucuna pruriens</name>
    <name type="common">Velvet bean</name>
    <name type="synonym">Dolichos pruriens</name>
    <dbReference type="NCBI Taxonomy" id="157652"/>
    <lineage>
        <taxon>Eukaryota</taxon>
        <taxon>Viridiplantae</taxon>
        <taxon>Streptophyta</taxon>
        <taxon>Embryophyta</taxon>
        <taxon>Tracheophyta</taxon>
        <taxon>Spermatophyta</taxon>
        <taxon>Magnoliopsida</taxon>
        <taxon>eudicotyledons</taxon>
        <taxon>Gunneridae</taxon>
        <taxon>Pentapetalae</taxon>
        <taxon>rosids</taxon>
        <taxon>fabids</taxon>
        <taxon>Fabales</taxon>
        <taxon>Fabaceae</taxon>
        <taxon>Papilionoideae</taxon>
        <taxon>50 kb inversion clade</taxon>
        <taxon>NPAAA clade</taxon>
        <taxon>indigoferoid/millettioid clade</taxon>
        <taxon>Phaseoleae</taxon>
        <taxon>Mucuna</taxon>
    </lineage>
</organism>
<gene>
    <name evidence="1" type="ORF">CR513_02261</name>
</gene>
<dbReference type="STRING" id="157652.A0A371ICY3"/>
<dbReference type="EMBL" id="QJKJ01000389">
    <property type="protein sequence ID" value="RDY12883.1"/>
    <property type="molecule type" value="Genomic_DNA"/>
</dbReference>
<dbReference type="OrthoDB" id="1731416at2759"/>